<evidence type="ECO:0000256" key="5">
    <source>
        <dbReference type="PROSITE-ProRule" id="PRU00555"/>
    </source>
</evidence>
<evidence type="ECO:0000256" key="2">
    <source>
        <dbReference type="ARBA" id="ARBA00022801"/>
    </source>
</evidence>
<dbReference type="InterPro" id="IPR002642">
    <property type="entry name" value="LysoPLipase_cat_dom"/>
</dbReference>
<dbReference type="Gene3D" id="3.40.1090.10">
    <property type="entry name" value="Cytosolic phospholipase A2 catalytic domain"/>
    <property type="match status" value="1"/>
</dbReference>
<dbReference type="SUPFAM" id="SSF52151">
    <property type="entry name" value="FabD/lysophospholipase-like"/>
    <property type="match status" value="1"/>
</dbReference>
<dbReference type="InterPro" id="IPR016035">
    <property type="entry name" value="Acyl_Trfase/lysoPLipase"/>
</dbReference>
<evidence type="ECO:0000313" key="8">
    <source>
        <dbReference type="EMBL" id="CAG8676237.1"/>
    </source>
</evidence>
<accession>A0A9N9EFB1</accession>
<dbReference type="GO" id="GO:0005829">
    <property type="term" value="C:cytosol"/>
    <property type="evidence" value="ECO:0007669"/>
    <property type="project" value="TreeGrafter"/>
</dbReference>
<dbReference type="PANTHER" id="PTHR10728:SF40">
    <property type="entry name" value="PATATIN FAMILY PROTEIN"/>
    <property type="match status" value="1"/>
</dbReference>
<reference evidence="8" key="1">
    <citation type="submission" date="2021-06" db="EMBL/GenBank/DDBJ databases">
        <authorList>
            <person name="Kallberg Y."/>
            <person name="Tangrot J."/>
            <person name="Rosling A."/>
        </authorList>
    </citation>
    <scope>NUCLEOTIDE SEQUENCE</scope>
    <source>
        <strain evidence="8">CL551</strain>
    </source>
</reference>
<dbReference type="SMART" id="SM00022">
    <property type="entry name" value="PLAc"/>
    <property type="match status" value="1"/>
</dbReference>
<feature type="domain" description="PLA2c" evidence="7">
    <location>
        <begin position="58"/>
        <end position="600"/>
    </location>
</feature>
<evidence type="ECO:0000259" key="7">
    <source>
        <dbReference type="PROSITE" id="PS51210"/>
    </source>
</evidence>
<proteinExistence type="inferred from homology"/>
<dbReference type="EMBL" id="CAJVPV010013236">
    <property type="protein sequence ID" value="CAG8676237.1"/>
    <property type="molecule type" value="Genomic_DNA"/>
</dbReference>
<keyword evidence="9" id="KW-1185">Reference proteome</keyword>
<name>A0A9N9EFB1_9GLOM</name>
<dbReference type="GO" id="GO:0046475">
    <property type="term" value="P:glycerophospholipid catabolic process"/>
    <property type="evidence" value="ECO:0007669"/>
    <property type="project" value="TreeGrafter"/>
</dbReference>
<dbReference type="AlphaFoldDB" id="A0A9N9EFB1"/>
<evidence type="ECO:0000313" key="9">
    <source>
        <dbReference type="Proteomes" id="UP000789342"/>
    </source>
</evidence>
<organism evidence="8 9">
    <name type="scientific">Acaulospora morrowiae</name>
    <dbReference type="NCBI Taxonomy" id="94023"/>
    <lineage>
        <taxon>Eukaryota</taxon>
        <taxon>Fungi</taxon>
        <taxon>Fungi incertae sedis</taxon>
        <taxon>Mucoromycota</taxon>
        <taxon>Glomeromycotina</taxon>
        <taxon>Glomeromycetes</taxon>
        <taxon>Diversisporales</taxon>
        <taxon>Acaulosporaceae</taxon>
        <taxon>Acaulospora</taxon>
    </lineage>
</organism>
<dbReference type="Pfam" id="PF01735">
    <property type="entry name" value="PLA2_B"/>
    <property type="match status" value="1"/>
</dbReference>
<protein>
    <recommendedName>
        <fullName evidence="6">Lysophospholipase</fullName>
        <ecNumber evidence="6">3.1.1.5</ecNumber>
    </recommendedName>
</protein>
<evidence type="ECO:0000256" key="4">
    <source>
        <dbReference type="ARBA" id="ARBA00023098"/>
    </source>
</evidence>
<dbReference type="PANTHER" id="PTHR10728">
    <property type="entry name" value="CYTOSOLIC PHOSPHOLIPASE A2"/>
    <property type="match status" value="1"/>
</dbReference>
<keyword evidence="4 5" id="KW-0443">Lipid metabolism</keyword>
<dbReference type="OrthoDB" id="6121437at2759"/>
<comment type="catalytic activity">
    <reaction evidence="6">
        <text>a 1-acyl-sn-glycero-3-phosphocholine + H2O = sn-glycerol 3-phosphocholine + a fatty acid + H(+)</text>
        <dbReference type="Rhea" id="RHEA:15177"/>
        <dbReference type="ChEBI" id="CHEBI:15377"/>
        <dbReference type="ChEBI" id="CHEBI:15378"/>
        <dbReference type="ChEBI" id="CHEBI:16870"/>
        <dbReference type="ChEBI" id="CHEBI:28868"/>
        <dbReference type="ChEBI" id="CHEBI:58168"/>
        <dbReference type="EC" id="3.1.1.5"/>
    </reaction>
</comment>
<evidence type="ECO:0000256" key="6">
    <source>
        <dbReference type="RuleBase" id="RU362103"/>
    </source>
</evidence>
<gene>
    <name evidence="8" type="ORF">AMORRO_LOCUS11045</name>
</gene>
<dbReference type="PROSITE" id="PS51210">
    <property type="entry name" value="PLA2C"/>
    <property type="match status" value="1"/>
</dbReference>
<evidence type="ECO:0000256" key="3">
    <source>
        <dbReference type="ARBA" id="ARBA00022963"/>
    </source>
</evidence>
<comment type="similarity">
    <text evidence="1 6">Belongs to the lysophospholipase family.</text>
</comment>
<dbReference type="GO" id="GO:0004622">
    <property type="term" value="F:phosphatidylcholine lysophospholipase activity"/>
    <property type="evidence" value="ECO:0007669"/>
    <property type="project" value="UniProtKB-EC"/>
</dbReference>
<keyword evidence="2 5" id="KW-0378">Hydrolase</keyword>
<evidence type="ECO:0000256" key="1">
    <source>
        <dbReference type="ARBA" id="ARBA00008780"/>
    </source>
</evidence>
<keyword evidence="3 5" id="KW-0442">Lipid degradation</keyword>
<dbReference type="EC" id="3.1.1.5" evidence="6"/>
<dbReference type="GO" id="GO:0004623">
    <property type="term" value="F:phospholipase A2 activity"/>
    <property type="evidence" value="ECO:0007669"/>
    <property type="project" value="TreeGrafter"/>
</dbReference>
<sequence length="600" mass="68726">MEVVEEKRSWLHQLREGLEKVVDMIVPDNVQLDERVIKAFKDLDDVIEQKLKDTTLYPELEWDAVVRKSNDLCEEEVKFVRDRKVVIREAFAKYVGVDVSEIHVDDIPEITFMGSGGGFRAMIAVTAYFSCLKEAGLYDCGVYITGLSGSCWNLAQLYTSVAQSHEDPLQALIEFYRTKLDYSLASGHGVLKSLAHNVSPQSAVELTFGGLLQKKSTGIKLKVMDLYGALLAVKLLLASDPSKQHSDFKLSEQRKYLEGGKNLMPLYVAVEQIRPWKESLEPEDAALIPNYEQVLKEHKKKPDHYRWYEFNPYEVGCEEAAAWIPAWAFGRKFEFGKNIERYPEQNLGLLIGLIGAAPSAPLISDITQFLLLLPEGKFKTEFKKTYDEAMEKIGPYKKQEFEGMHPVSQPKNYNFTYHLNPPPYELGPTNNKNIGLMDSGVSNDFPMYPITHPNRKIDVVIGFDCSSVIIDHKIFDAEQDFFCNRRGIKRVTRDISNKYCEIYDYIPTGKTDDEYLPAAKKQFVLCYMQYLPNDKVDPTFIPSKAKFAAFNNFVYTPEQIDLMVRLAKQNWEEGKEKVKEVIIETWKKKREARLNGTVFP</sequence>
<dbReference type="Proteomes" id="UP000789342">
    <property type="component" value="Unassembled WGS sequence"/>
</dbReference>
<comment type="caution">
    <text evidence="8">The sequence shown here is derived from an EMBL/GenBank/DDBJ whole genome shotgun (WGS) entry which is preliminary data.</text>
</comment>